<feature type="domain" description="UBX" evidence="2">
    <location>
        <begin position="311"/>
        <end position="388"/>
    </location>
</feature>
<comment type="caution">
    <text evidence="4">The sequence shown here is derived from an EMBL/GenBank/DDBJ whole genome shotgun (WGS) entry which is preliminary data.</text>
</comment>
<dbReference type="SMART" id="SM00553">
    <property type="entry name" value="SEP"/>
    <property type="match status" value="1"/>
</dbReference>
<dbReference type="InterPro" id="IPR029071">
    <property type="entry name" value="Ubiquitin-like_domsf"/>
</dbReference>
<dbReference type="SUPFAM" id="SSF102848">
    <property type="entry name" value="NSFL1 (p97 ATPase) cofactor p47, SEP domain"/>
    <property type="match status" value="1"/>
</dbReference>
<sequence length="390" mass="43725">MDDLISQFMDITGVDRERAEFYLGSSAWQLEVALANFYECAESGPPAEESSDVINTIEEFPDQQPPESTRPEQRPEKILMDKPKIKSKSRDKPRFGTLASLQSRESSSDEEGQTFYAGGSEHSGQQVVGPSKRKNDIASDMIKTCREQSIPVDERSSSQQQRPSTFSGTGYKLGQTSSDTQVIEASSLSTQASNSGVIKLKLWRDGFTINDQEIRLYRDPQNEEFMEAIKRAEIPMELRQEVQGAEVRLDMEDHRHEEYVAPKNKVKVFTGRGHKLGSPSPATVGMTVPTDDLADEAANESRARSQLNLDTSNPVTMIQIRLANGQSIREQFNLTHTIGDIRRFITTMRPQYAIQGFSLLTSYPTTELTDENKTIDEAGLKNCALMQRLK</sequence>
<reference evidence="4" key="2">
    <citation type="submission" date="2023-03" db="EMBL/GenBank/DDBJ databases">
        <authorList>
            <person name="Inwood S.N."/>
            <person name="Skelly J.G."/>
            <person name="Guhlin J."/>
            <person name="Harrop T.W.R."/>
            <person name="Goldson S.G."/>
            <person name="Dearden P.K."/>
        </authorList>
    </citation>
    <scope>NUCLEOTIDE SEQUENCE</scope>
    <source>
        <strain evidence="4">Irish</strain>
        <tissue evidence="4">Whole body</tissue>
    </source>
</reference>
<dbReference type="Gene3D" id="3.30.420.210">
    <property type="entry name" value="SEP domain"/>
    <property type="match status" value="1"/>
</dbReference>
<dbReference type="GO" id="GO:0031468">
    <property type="term" value="P:nuclear membrane reassembly"/>
    <property type="evidence" value="ECO:0007669"/>
    <property type="project" value="TreeGrafter"/>
</dbReference>
<dbReference type="Pfam" id="PF14555">
    <property type="entry name" value="UBA_4"/>
    <property type="match status" value="1"/>
</dbReference>
<dbReference type="PROSITE" id="PS50033">
    <property type="entry name" value="UBX"/>
    <property type="match status" value="1"/>
</dbReference>
<keyword evidence="5" id="KW-1185">Reference proteome</keyword>
<feature type="compositionally biased region" description="Polar residues" evidence="1">
    <location>
        <begin position="157"/>
        <end position="174"/>
    </location>
</feature>
<dbReference type="AlphaFoldDB" id="A0AA39FZB5"/>
<dbReference type="InterPro" id="IPR001012">
    <property type="entry name" value="UBX_dom"/>
</dbReference>
<dbReference type="PANTHER" id="PTHR23333:SF20">
    <property type="entry name" value="NSFL1 COFACTOR P47"/>
    <property type="match status" value="1"/>
</dbReference>
<reference evidence="4" key="1">
    <citation type="journal article" date="2023" name="bioRxiv">
        <title>Scaffold-level genome assemblies of two parasitoid biocontrol wasps reveal the parthenogenesis mechanism and an associated novel virus.</title>
        <authorList>
            <person name="Inwood S."/>
            <person name="Skelly J."/>
            <person name="Guhlin J."/>
            <person name="Harrop T."/>
            <person name="Goldson S."/>
            <person name="Dearden P."/>
        </authorList>
    </citation>
    <scope>NUCLEOTIDE SEQUENCE</scope>
    <source>
        <strain evidence="4">Irish</strain>
        <tissue evidence="4">Whole body</tissue>
    </source>
</reference>
<dbReference type="GO" id="GO:0007030">
    <property type="term" value="P:Golgi organization"/>
    <property type="evidence" value="ECO:0007669"/>
    <property type="project" value="TreeGrafter"/>
</dbReference>
<feature type="region of interest" description="Disordered" evidence="1">
    <location>
        <begin position="147"/>
        <end position="174"/>
    </location>
</feature>
<evidence type="ECO:0000313" key="4">
    <source>
        <dbReference type="EMBL" id="KAK0178386.1"/>
    </source>
</evidence>
<dbReference type="Pfam" id="PF00789">
    <property type="entry name" value="UBX"/>
    <property type="match status" value="1"/>
</dbReference>
<dbReference type="Gene3D" id="3.10.20.90">
    <property type="entry name" value="Phosphatidylinositol 3-kinase Catalytic Subunit, Chain A, domain 1"/>
    <property type="match status" value="1"/>
</dbReference>
<dbReference type="SMART" id="SM00166">
    <property type="entry name" value="UBX"/>
    <property type="match status" value="1"/>
</dbReference>
<dbReference type="CDD" id="cd01770">
    <property type="entry name" value="UBX_UBXN2"/>
    <property type="match status" value="1"/>
</dbReference>
<protein>
    <submittedName>
        <fullName evidence="4">Uncharacterized protein</fullName>
    </submittedName>
</protein>
<dbReference type="GO" id="GO:0061025">
    <property type="term" value="P:membrane fusion"/>
    <property type="evidence" value="ECO:0007669"/>
    <property type="project" value="TreeGrafter"/>
</dbReference>
<dbReference type="SUPFAM" id="SSF54236">
    <property type="entry name" value="Ubiquitin-like"/>
    <property type="match status" value="1"/>
</dbReference>
<proteinExistence type="predicted"/>
<dbReference type="SUPFAM" id="SSF46934">
    <property type="entry name" value="UBA-like"/>
    <property type="match status" value="1"/>
</dbReference>
<gene>
    <name evidence="4" type="ORF">PV328_002336</name>
</gene>
<accession>A0AA39FZB5</accession>
<dbReference type="GO" id="GO:0000045">
    <property type="term" value="P:autophagosome assembly"/>
    <property type="evidence" value="ECO:0007669"/>
    <property type="project" value="TreeGrafter"/>
</dbReference>
<dbReference type="GO" id="GO:0005829">
    <property type="term" value="C:cytosol"/>
    <property type="evidence" value="ECO:0007669"/>
    <property type="project" value="TreeGrafter"/>
</dbReference>
<dbReference type="Pfam" id="PF08059">
    <property type="entry name" value="SEP"/>
    <property type="match status" value="1"/>
</dbReference>
<dbReference type="PROSITE" id="PS51399">
    <property type="entry name" value="SEP"/>
    <property type="match status" value="1"/>
</dbReference>
<dbReference type="InterPro" id="IPR009060">
    <property type="entry name" value="UBA-like_sf"/>
</dbReference>
<evidence type="ECO:0000256" key="1">
    <source>
        <dbReference type="SAM" id="MobiDB-lite"/>
    </source>
</evidence>
<dbReference type="PANTHER" id="PTHR23333">
    <property type="entry name" value="UBX DOMAIN CONTAINING PROTEIN"/>
    <property type="match status" value="1"/>
</dbReference>
<dbReference type="EMBL" id="JAQQBS010000001">
    <property type="protein sequence ID" value="KAK0178386.1"/>
    <property type="molecule type" value="Genomic_DNA"/>
</dbReference>
<dbReference type="InterPro" id="IPR012989">
    <property type="entry name" value="SEP_domain"/>
</dbReference>
<dbReference type="GO" id="GO:0043130">
    <property type="term" value="F:ubiquitin binding"/>
    <property type="evidence" value="ECO:0007669"/>
    <property type="project" value="TreeGrafter"/>
</dbReference>
<evidence type="ECO:0000259" key="2">
    <source>
        <dbReference type="PROSITE" id="PS50033"/>
    </source>
</evidence>
<evidence type="ECO:0000259" key="3">
    <source>
        <dbReference type="PROSITE" id="PS51399"/>
    </source>
</evidence>
<dbReference type="GO" id="GO:0005634">
    <property type="term" value="C:nucleus"/>
    <property type="evidence" value="ECO:0007669"/>
    <property type="project" value="TreeGrafter"/>
</dbReference>
<dbReference type="Proteomes" id="UP001168990">
    <property type="component" value="Unassembled WGS sequence"/>
</dbReference>
<feature type="domain" description="SEP" evidence="3">
    <location>
        <begin position="195"/>
        <end position="260"/>
    </location>
</feature>
<dbReference type="Gene3D" id="1.10.8.10">
    <property type="entry name" value="DNA helicase RuvA subunit, C-terminal domain"/>
    <property type="match status" value="1"/>
</dbReference>
<name>A0AA39FZB5_9HYME</name>
<dbReference type="GO" id="GO:0043161">
    <property type="term" value="P:proteasome-mediated ubiquitin-dependent protein catabolic process"/>
    <property type="evidence" value="ECO:0007669"/>
    <property type="project" value="TreeGrafter"/>
</dbReference>
<evidence type="ECO:0000313" key="5">
    <source>
        <dbReference type="Proteomes" id="UP001168990"/>
    </source>
</evidence>
<dbReference type="InterPro" id="IPR036241">
    <property type="entry name" value="NSFL1C_SEP_dom_sf"/>
</dbReference>
<organism evidence="4 5">
    <name type="scientific">Microctonus aethiopoides</name>
    <dbReference type="NCBI Taxonomy" id="144406"/>
    <lineage>
        <taxon>Eukaryota</taxon>
        <taxon>Metazoa</taxon>
        <taxon>Ecdysozoa</taxon>
        <taxon>Arthropoda</taxon>
        <taxon>Hexapoda</taxon>
        <taxon>Insecta</taxon>
        <taxon>Pterygota</taxon>
        <taxon>Neoptera</taxon>
        <taxon>Endopterygota</taxon>
        <taxon>Hymenoptera</taxon>
        <taxon>Apocrita</taxon>
        <taxon>Ichneumonoidea</taxon>
        <taxon>Braconidae</taxon>
        <taxon>Euphorinae</taxon>
        <taxon>Microctonus</taxon>
    </lineage>
</organism>
<dbReference type="CDD" id="cd14348">
    <property type="entry name" value="UBA_p47"/>
    <property type="match status" value="1"/>
</dbReference>
<feature type="compositionally biased region" description="Basic and acidic residues" evidence="1">
    <location>
        <begin position="69"/>
        <end position="94"/>
    </location>
</feature>
<feature type="region of interest" description="Disordered" evidence="1">
    <location>
        <begin position="58"/>
        <end position="134"/>
    </location>
</feature>